<keyword evidence="3" id="KW-1185">Reference proteome</keyword>
<evidence type="ECO:0000256" key="1">
    <source>
        <dbReference type="SAM" id="MobiDB-lite"/>
    </source>
</evidence>
<gene>
    <name evidence="2" type="ORF">B0H15DRAFT_807003</name>
</gene>
<dbReference type="AlphaFoldDB" id="A0AAD6TML8"/>
<proteinExistence type="predicted"/>
<protein>
    <submittedName>
        <fullName evidence="2">Uncharacterized protein</fullName>
    </submittedName>
</protein>
<feature type="compositionally biased region" description="Low complexity" evidence="1">
    <location>
        <begin position="1"/>
        <end position="25"/>
    </location>
</feature>
<evidence type="ECO:0000313" key="2">
    <source>
        <dbReference type="EMBL" id="KAJ7071759.1"/>
    </source>
</evidence>
<dbReference type="Proteomes" id="UP001222325">
    <property type="component" value="Unassembled WGS sequence"/>
</dbReference>
<dbReference type="EMBL" id="JARJCN010000125">
    <property type="protein sequence ID" value="KAJ7071759.1"/>
    <property type="molecule type" value="Genomic_DNA"/>
</dbReference>
<sequence length="152" mass="16938">MLDSSLASSAVASSSSSKSKLGRSISKSKSKSRLGRDARSDLKQSTLLSAAFKFSVAGISRKMADFGVPRWKAPDSGNVDWSKYLWPSHLFPVLNDPEWDPVEAAEETEMEFIGVEWDPRDLILNMKTCFLEIYWLSKEDMDATRSGRVPGE</sequence>
<comment type="caution">
    <text evidence="2">The sequence shown here is derived from an EMBL/GenBank/DDBJ whole genome shotgun (WGS) entry which is preliminary data.</text>
</comment>
<reference evidence="2" key="1">
    <citation type="submission" date="2023-03" db="EMBL/GenBank/DDBJ databases">
        <title>Massive genome expansion in bonnet fungi (Mycena s.s.) driven by repeated elements and novel gene families across ecological guilds.</title>
        <authorList>
            <consortium name="Lawrence Berkeley National Laboratory"/>
            <person name="Harder C.B."/>
            <person name="Miyauchi S."/>
            <person name="Viragh M."/>
            <person name="Kuo A."/>
            <person name="Thoen E."/>
            <person name="Andreopoulos B."/>
            <person name="Lu D."/>
            <person name="Skrede I."/>
            <person name="Drula E."/>
            <person name="Henrissat B."/>
            <person name="Morin E."/>
            <person name="Kohler A."/>
            <person name="Barry K."/>
            <person name="LaButti K."/>
            <person name="Morin E."/>
            <person name="Salamov A."/>
            <person name="Lipzen A."/>
            <person name="Mereny Z."/>
            <person name="Hegedus B."/>
            <person name="Baldrian P."/>
            <person name="Stursova M."/>
            <person name="Weitz H."/>
            <person name="Taylor A."/>
            <person name="Grigoriev I.V."/>
            <person name="Nagy L.G."/>
            <person name="Martin F."/>
            <person name="Kauserud H."/>
        </authorList>
    </citation>
    <scope>NUCLEOTIDE SEQUENCE</scope>
    <source>
        <strain evidence="2">CBHHK173m</strain>
    </source>
</reference>
<accession>A0AAD6TML8</accession>
<organism evidence="2 3">
    <name type="scientific">Mycena belliarum</name>
    <dbReference type="NCBI Taxonomy" id="1033014"/>
    <lineage>
        <taxon>Eukaryota</taxon>
        <taxon>Fungi</taxon>
        <taxon>Dikarya</taxon>
        <taxon>Basidiomycota</taxon>
        <taxon>Agaricomycotina</taxon>
        <taxon>Agaricomycetes</taxon>
        <taxon>Agaricomycetidae</taxon>
        <taxon>Agaricales</taxon>
        <taxon>Marasmiineae</taxon>
        <taxon>Mycenaceae</taxon>
        <taxon>Mycena</taxon>
    </lineage>
</organism>
<feature type="region of interest" description="Disordered" evidence="1">
    <location>
        <begin position="1"/>
        <end position="40"/>
    </location>
</feature>
<evidence type="ECO:0000313" key="3">
    <source>
        <dbReference type="Proteomes" id="UP001222325"/>
    </source>
</evidence>
<name>A0AAD6TML8_9AGAR</name>